<comment type="caution">
    <text evidence="1">The sequence shown here is derived from an EMBL/GenBank/DDBJ whole genome shotgun (WGS) entry which is preliminary data.</text>
</comment>
<keyword evidence="2" id="KW-1185">Reference proteome</keyword>
<protein>
    <submittedName>
        <fullName evidence="1">Uncharacterized protein</fullName>
    </submittedName>
</protein>
<reference evidence="1 2" key="1">
    <citation type="journal article" date="2016" name="Sci. Rep.">
        <title>Penicillium arizonense, a new, genome sequenced fungal species, reveals a high chemical diversity in secreted metabolites.</title>
        <authorList>
            <person name="Grijseels S."/>
            <person name="Nielsen J.C."/>
            <person name="Randelovic M."/>
            <person name="Nielsen J."/>
            <person name="Nielsen K.F."/>
            <person name="Workman M."/>
            <person name="Frisvad J.C."/>
        </authorList>
    </citation>
    <scope>NUCLEOTIDE SEQUENCE [LARGE SCALE GENOMIC DNA]</scope>
    <source>
        <strain evidence="1 2">CBS 141311</strain>
    </source>
</reference>
<gene>
    <name evidence="1" type="ORF">PENARI_c318G01987</name>
</gene>
<dbReference type="GeneID" id="34583019"/>
<name>A0A1F5KZM6_PENAI</name>
<dbReference type="EMBL" id="LXJU01000318">
    <property type="protein sequence ID" value="OGE46384.1"/>
    <property type="molecule type" value="Genomic_DNA"/>
</dbReference>
<evidence type="ECO:0000313" key="1">
    <source>
        <dbReference type="EMBL" id="OGE46384.1"/>
    </source>
</evidence>
<dbReference type="AlphaFoldDB" id="A0A1F5KZM6"/>
<dbReference type="RefSeq" id="XP_022481858.1">
    <property type="nucleotide sequence ID" value="XM_022638285.1"/>
</dbReference>
<dbReference type="Proteomes" id="UP000177622">
    <property type="component" value="Unassembled WGS sequence"/>
</dbReference>
<evidence type="ECO:0000313" key="2">
    <source>
        <dbReference type="Proteomes" id="UP000177622"/>
    </source>
</evidence>
<sequence>MHVGSQVSASQMRYRFQRKRQLRSHRIPHRSRVWQ</sequence>
<organism evidence="1 2">
    <name type="scientific">Penicillium arizonense</name>
    <dbReference type="NCBI Taxonomy" id="1835702"/>
    <lineage>
        <taxon>Eukaryota</taxon>
        <taxon>Fungi</taxon>
        <taxon>Dikarya</taxon>
        <taxon>Ascomycota</taxon>
        <taxon>Pezizomycotina</taxon>
        <taxon>Eurotiomycetes</taxon>
        <taxon>Eurotiomycetidae</taxon>
        <taxon>Eurotiales</taxon>
        <taxon>Aspergillaceae</taxon>
        <taxon>Penicillium</taxon>
    </lineage>
</organism>
<accession>A0A1F5KZM6</accession>
<proteinExistence type="predicted"/>